<feature type="domain" description="PEX14-like helix-turn-helix" evidence="3">
    <location>
        <begin position="34"/>
        <end position="107"/>
    </location>
</feature>
<reference evidence="4 5" key="1">
    <citation type="submission" date="2018-02" db="EMBL/GenBank/DDBJ databases">
        <title>The genomes of Aspergillus section Nigri reveals drivers in fungal speciation.</title>
        <authorList>
            <consortium name="DOE Joint Genome Institute"/>
            <person name="Vesth T.C."/>
            <person name="Nybo J."/>
            <person name="Theobald S."/>
            <person name="Brandl J."/>
            <person name="Frisvad J.C."/>
            <person name="Nielsen K.F."/>
            <person name="Lyhne E.K."/>
            <person name="Kogle M.E."/>
            <person name="Kuo A."/>
            <person name="Riley R."/>
            <person name="Clum A."/>
            <person name="Nolan M."/>
            <person name="Lipzen A."/>
            <person name="Salamov A."/>
            <person name="Henrissat B."/>
            <person name="Wiebenga A."/>
            <person name="De vries R.P."/>
            <person name="Grigoriev I.V."/>
            <person name="Mortensen U.H."/>
            <person name="Andersen M.R."/>
            <person name="Baker S.E."/>
        </authorList>
    </citation>
    <scope>NUCLEOTIDE SEQUENCE [LARGE SCALE GENOMIC DNA]</scope>
    <source>
        <strain evidence="4 5">CBS 313.89</strain>
    </source>
</reference>
<dbReference type="GeneID" id="63858341"/>
<accession>A0A8G1RVT2</accession>
<name>A0A8G1RVT2_9EURO</name>
<evidence type="ECO:0000313" key="5">
    <source>
        <dbReference type="Proteomes" id="UP000249789"/>
    </source>
</evidence>
<proteinExistence type="predicted"/>
<dbReference type="Pfam" id="PF17733">
    <property type="entry name" value="KPWE_dom"/>
    <property type="match status" value="1"/>
</dbReference>
<evidence type="ECO:0000313" key="4">
    <source>
        <dbReference type="EMBL" id="RAK80465.1"/>
    </source>
</evidence>
<dbReference type="InterPro" id="IPR058841">
    <property type="entry name" value="HTH_76"/>
</dbReference>
<sequence>MNPTRTPALWEASIQSSDEAILPPGVEQETWDAELFERLSSYPFEDDHEFAHGLSIILGHPEMPASKAEIDRDDNVTLQAKCFYFSRKEKLPTPVNIGNYQLWLQARPTAAEAAGPINQQQLNSVVSEDRANAPLKQAEPAYPSSFAHIVELITTGKPIPGIQQIPDTILAGQDTPSARSRRRKPWELESGEHIGR</sequence>
<dbReference type="VEuPathDB" id="FungiDB:BO72DRAFT_371464"/>
<protein>
    <submittedName>
        <fullName evidence="4">Uncharacterized protein</fullName>
    </submittedName>
</protein>
<evidence type="ECO:0000256" key="1">
    <source>
        <dbReference type="SAM" id="MobiDB-lite"/>
    </source>
</evidence>
<dbReference type="Proteomes" id="UP000249789">
    <property type="component" value="Unassembled WGS sequence"/>
</dbReference>
<feature type="region of interest" description="Disordered" evidence="1">
    <location>
        <begin position="172"/>
        <end position="196"/>
    </location>
</feature>
<dbReference type="PANTHER" id="PTHR36855:SF1">
    <property type="entry name" value="PEROXISOME MEMBRANE ANCHOR PROTEIN PEX14P N-TERMINAL DOMAIN-CONTAINING PROTEIN"/>
    <property type="match status" value="1"/>
</dbReference>
<gene>
    <name evidence="4" type="ORF">BO72DRAFT_371464</name>
</gene>
<dbReference type="OrthoDB" id="9936937at2759"/>
<dbReference type="Pfam" id="PF25871">
    <property type="entry name" value="HTH_76"/>
    <property type="match status" value="1"/>
</dbReference>
<organism evidence="4 5">
    <name type="scientific">Aspergillus fijiensis CBS 313.89</name>
    <dbReference type="NCBI Taxonomy" id="1448319"/>
    <lineage>
        <taxon>Eukaryota</taxon>
        <taxon>Fungi</taxon>
        <taxon>Dikarya</taxon>
        <taxon>Ascomycota</taxon>
        <taxon>Pezizomycotina</taxon>
        <taxon>Eurotiomycetes</taxon>
        <taxon>Eurotiomycetidae</taxon>
        <taxon>Eurotiales</taxon>
        <taxon>Aspergillaceae</taxon>
        <taxon>Aspergillus</taxon>
    </lineage>
</organism>
<feature type="compositionally biased region" description="Basic and acidic residues" evidence="1">
    <location>
        <begin position="185"/>
        <end position="196"/>
    </location>
</feature>
<evidence type="ECO:0000259" key="2">
    <source>
        <dbReference type="Pfam" id="PF17733"/>
    </source>
</evidence>
<dbReference type="EMBL" id="KZ824629">
    <property type="protein sequence ID" value="RAK80465.1"/>
    <property type="molecule type" value="Genomic_DNA"/>
</dbReference>
<dbReference type="PANTHER" id="PTHR36855">
    <property type="entry name" value="CHROMOSOME 10, WHOLE GENOME SHOTGUN SEQUENCE"/>
    <property type="match status" value="1"/>
</dbReference>
<dbReference type="InterPro" id="IPR040554">
    <property type="entry name" value="KPWE_PEX14_dom"/>
</dbReference>
<dbReference type="RefSeq" id="XP_040804475.1">
    <property type="nucleotide sequence ID" value="XM_040941008.1"/>
</dbReference>
<evidence type="ECO:0000259" key="3">
    <source>
        <dbReference type="Pfam" id="PF25871"/>
    </source>
</evidence>
<keyword evidence="5" id="KW-1185">Reference proteome</keyword>
<dbReference type="AlphaFoldDB" id="A0A8G1RVT2"/>
<feature type="domain" description="Peroxisomal membrane protein PEX14-like KPWE" evidence="2">
    <location>
        <begin position="142"/>
        <end position="187"/>
    </location>
</feature>